<organism evidence="2 3">
    <name type="scientific">Tanacetum coccineum</name>
    <dbReference type="NCBI Taxonomy" id="301880"/>
    <lineage>
        <taxon>Eukaryota</taxon>
        <taxon>Viridiplantae</taxon>
        <taxon>Streptophyta</taxon>
        <taxon>Embryophyta</taxon>
        <taxon>Tracheophyta</taxon>
        <taxon>Spermatophyta</taxon>
        <taxon>Magnoliopsida</taxon>
        <taxon>eudicotyledons</taxon>
        <taxon>Gunneridae</taxon>
        <taxon>Pentapetalae</taxon>
        <taxon>asterids</taxon>
        <taxon>campanulids</taxon>
        <taxon>Asterales</taxon>
        <taxon>Asteraceae</taxon>
        <taxon>Asteroideae</taxon>
        <taxon>Anthemideae</taxon>
        <taxon>Anthemidinae</taxon>
        <taxon>Tanacetum</taxon>
    </lineage>
</organism>
<dbReference type="EMBL" id="BQNB010019358">
    <property type="protein sequence ID" value="GJT84437.1"/>
    <property type="molecule type" value="Genomic_DNA"/>
</dbReference>
<evidence type="ECO:0000256" key="1">
    <source>
        <dbReference type="SAM" id="MobiDB-lite"/>
    </source>
</evidence>
<protein>
    <submittedName>
        <fullName evidence="2">Uncharacterized protein</fullName>
    </submittedName>
</protein>
<reference evidence="2" key="1">
    <citation type="journal article" date="2022" name="Int. J. Mol. Sci.">
        <title>Draft Genome of Tanacetum Coccineum: Genomic Comparison of Closely Related Tanacetum-Family Plants.</title>
        <authorList>
            <person name="Yamashiro T."/>
            <person name="Shiraishi A."/>
            <person name="Nakayama K."/>
            <person name="Satake H."/>
        </authorList>
    </citation>
    <scope>NUCLEOTIDE SEQUENCE</scope>
</reference>
<dbReference type="Proteomes" id="UP001151760">
    <property type="component" value="Unassembled WGS sequence"/>
</dbReference>
<reference evidence="2" key="2">
    <citation type="submission" date="2022-01" db="EMBL/GenBank/DDBJ databases">
        <authorList>
            <person name="Yamashiro T."/>
            <person name="Shiraishi A."/>
            <person name="Satake H."/>
            <person name="Nakayama K."/>
        </authorList>
    </citation>
    <scope>NUCLEOTIDE SEQUENCE</scope>
</reference>
<gene>
    <name evidence="2" type="ORF">Tco_1058779</name>
</gene>
<evidence type="ECO:0000313" key="3">
    <source>
        <dbReference type="Proteomes" id="UP001151760"/>
    </source>
</evidence>
<accession>A0ABQ5H985</accession>
<feature type="region of interest" description="Disordered" evidence="1">
    <location>
        <begin position="22"/>
        <end position="49"/>
    </location>
</feature>
<comment type="caution">
    <text evidence="2">The sequence shown here is derived from an EMBL/GenBank/DDBJ whole genome shotgun (WGS) entry which is preliminary data.</text>
</comment>
<proteinExistence type="predicted"/>
<feature type="compositionally biased region" description="Basic and acidic residues" evidence="1">
    <location>
        <begin position="28"/>
        <end position="39"/>
    </location>
</feature>
<name>A0ABQ5H985_9ASTR</name>
<evidence type="ECO:0000313" key="2">
    <source>
        <dbReference type="EMBL" id="GJT84437.1"/>
    </source>
</evidence>
<keyword evidence="3" id="KW-1185">Reference proteome</keyword>
<sequence>MRITSSHRLFGLPEWIQVPRTKTYQAESDQKDKMQHAMDDNGIPSKEIHERHRERAITAKEEPDDTFQNLKRTNESRTKLALDPKMFNSSECLDNRNV</sequence>